<dbReference type="InterPro" id="IPR016071">
    <property type="entry name" value="Staphylococal_nuclease_OB-fold"/>
</dbReference>
<sequence length="178" mass="20239">MEKRKIYLIFVIVIALMVFSGHFLNKDGQLNKAIADTESYDPYQNHNYDSTDYNNSNKTSNSGKTSSQSKYDAQGYCAYVVDGDTIDVDGVGRIRFVGVNTPERGEPGYKEAKDFIKQMCLGKTIYLDIDDKKHFDRYGRVLAVVYVNGANINQELLKKNLAEVMFIPPSEFNPYSWT</sequence>
<keyword evidence="3 7" id="KW-0378">Hydrolase</keyword>
<dbReference type="AlphaFoldDB" id="A0A162FDR7"/>
<dbReference type="PROSITE" id="PS50830">
    <property type="entry name" value="TNASE_3"/>
    <property type="match status" value="1"/>
</dbReference>
<organism evidence="7 8">
    <name type="scientific">Methanobrevibacter curvatus</name>
    <dbReference type="NCBI Taxonomy" id="49547"/>
    <lineage>
        <taxon>Archaea</taxon>
        <taxon>Methanobacteriati</taxon>
        <taxon>Methanobacteriota</taxon>
        <taxon>Methanomada group</taxon>
        <taxon>Methanobacteria</taxon>
        <taxon>Methanobacteriales</taxon>
        <taxon>Methanobacteriaceae</taxon>
        <taxon>Methanobrevibacter</taxon>
    </lineage>
</organism>
<dbReference type="InterPro" id="IPR035437">
    <property type="entry name" value="SNase_OB-fold_sf"/>
</dbReference>
<dbReference type="Pfam" id="PF00565">
    <property type="entry name" value="SNase"/>
    <property type="match status" value="1"/>
</dbReference>
<gene>
    <name evidence="7" type="primary">nucH</name>
    <name evidence="7" type="ORF">MBCUR_13970</name>
</gene>
<evidence type="ECO:0000256" key="3">
    <source>
        <dbReference type="ARBA" id="ARBA00022801"/>
    </source>
</evidence>
<dbReference type="SUPFAM" id="SSF50199">
    <property type="entry name" value="Staphylococcal nuclease"/>
    <property type="match status" value="1"/>
</dbReference>
<protein>
    <submittedName>
        <fullName evidence="7">Thermonuclease</fullName>
        <ecNumber evidence="7">3.1.31.1</ecNumber>
    </submittedName>
</protein>
<dbReference type="GO" id="GO:0003676">
    <property type="term" value="F:nucleic acid binding"/>
    <property type="evidence" value="ECO:0007669"/>
    <property type="project" value="InterPro"/>
</dbReference>
<evidence type="ECO:0000256" key="5">
    <source>
        <dbReference type="SAM" id="Phobius"/>
    </source>
</evidence>
<keyword evidence="5" id="KW-0812">Transmembrane</keyword>
<keyword evidence="5" id="KW-0472">Membrane</keyword>
<name>A0A162FDR7_9EURY</name>
<dbReference type="Proteomes" id="UP000077245">
    <property type="component" value="Unassembled WGS sequence"/>
</dbReference>
<dbReference type="PROSITE" id="PS01284">
    <property type="entry name" value="TNASE_2"/>
    <property type="match status" value="1"/>
</dbReference>
<dbReference type="GO" id="GO:1990599">
    <property type="term" value="F:3' overhang single-stranded DNA endodeoxyribonuclease activity"/>
    <property type="evidence" value="ECO:0007669"/>
    <property type="project" value="UniProtKB-EC"/>
</dbReference>
<dbReference type="RefSeq" id="WP_245637296.1">
    <property type="nucleotide sequence ID" value="NZ_LWMV01000185.1"/>
</dbReference>
<dbReference type="PANTHER" id="PTHR12302:SF3">
    <property type="entry name" value="SERINE_THREONINE-PROTEIN KINASE 31"/>
    <property type="match status" value="1"/>
</dbReference>
<keyword evidence="8" id="KW-1185">Reference proteome</keyword>
<feature type="domain" description="TNase-like" evidence="6">
    <location>
        <begin position="71"/>
        <end position="178"/>
    </location>
</feature>
<feature type="compositionally biased region" description="Low complexity" evidence="4">
    <location>
        <begin position="54"/>
        <end position="69"/>
    </location>
</feature>
<proteinExistence type="predicted"/>
<dbReference type="InterPro" id="IPR002071">
    <property type="entry name" value="Thermonucl_AS"/>
</dbReference>
<accession>A0A162FDR7</accession>
<evidence type="ECO:0000256" key="2">
    <source>
        <dbReference type="ARBA" id="ARBA00022759"/>
    </source>
</evidence>
<comment type="caution">
    <text evidence="7">The sequence shown here is derived from an EMBL/GenBank/DDBJ whole genome shotgun (WGS) entry which is preliminary data.</text>
</comment>
<reference evidence="7 8" key="1">
    <citation type="submission" date="2016-04" db="EMBL/GenBank/DDBJ databases">
        <title>Genome sequence of Methanobrevibacter curvatus DSM 11111.</title>
        <authorList>
            <person name="Poehlein A."/>
            <person name="Seedorf H."/>
            <person name="Daniel R."/>
        </authorList>
    </citation>
    <scope>NUCLEOTIDE SEQUENCE [LARGE SCALE GENOMIC DNA]</scope>
    <source>
        <strain evidence="7 8">DSM 11111</strain>
    </source>
</reference>
<dbReference type="Gene3D" id="2.40.50.90">
    <property type="match status" value="1"/>
</dbReference>
<evidence type="ECO:0000256" key="4">
    <source>
        <dbReference type="SAM" id="MobiDB-lite"/>
    </source>
</evidence>
<evidence type="ECO:0000259" key="6">
    <source>
        <dbReference type="PROSITE" id="PS50830"/>
    </source>
</evidence>
<dbReference type="EC" id="3.1.31.1" evidence="7"/>
<evidence type="ECO:0000256" key="1">
    <source>
        <dbReference type="ARBA" id="ARBA00022722"/>
    </source>
</evidence>
<feature type="transmembrane region" description="Helical" evidence="5">
    <location>
        <begin position="6"/>
        <end position="24"/>
    </location>
</feature>
<evidence type="ECO:0000313" key="7">
    <source>
        <dbReference type="EMBL" id="KZX11525.1"/>
    </source>
</evidence>
<evidence type="ECO:0000313" key="8">
    <source>
        <dbReference type="Proteomes" id="UP000077245"/>
    </source>
</evidence>
<keyword evidence="2" id="KW-0255">Endonuclease</keyword>
<dbReference type="SMART" id="SM00318">
    <property type="entry name" value="SNc"/>
    <property type="match status" value="1"/>
</dbReference>
<keyword evidence="1" id="KW-0540">Nuclease</keyword>
<dbReference type="PANTHER" id="PTHR12302">
    <property type="entry name" value="EBNA2 BINDING PROTEIN P100"/>
    <property type="match status" value="1"/>
</dbReference>
<dbReference type="EMBL" id="LWMV01000185">
    <property type="protein sequence ID" value="KZX11525.1"/>
    <property type="molecule type" value="Genomic_DNA"/>
</dbReference>
<dbReference type="PATRIC" id="fig|49547.3.peg.1493"/>
<keyword evidence="5" id="KW-1133">Transmembrane helix</keyword>
<feature type="region of interest" description="Disordered" evidence="4">
    <location>
        <begin position="45"/>
        <end position="69"/>
    </location>
</feature>
<dbReference type="STRING" id="49547.MBCUR_13970"/>